<dbReference type="PANTHER" id="PTHR21363:SF0">
    <property type="entry name" value="PREPHENATE DEHYDROGENASE [NADP(+)]"/>
    <property type="match status" value="1"/>
</dbReference>
<dbReference type="InterPro" id="IPR003099">
    <property type="entry name" value="Prephen_DH"/>
</dbReference>
<keyword evidence="3" id="KW-0028">Amino-acid biosynthesis</keyword>
<dbReference type="InterPro" id="IPR045865">
    <property type="entry name" value="ACT-like_dom_sf"/>
</dbReference>
<evidence type="ECO:0000256" key="2">
    <source>
        <dbReference type="ARBA" id="ARBA00023002"/>
    </source>
</evidence>
<dbReference type="RefSeq" id="WP_386084522.1">
    <property type="nucleotide sequence ID" value="NZ_BAABLV010000035.1"/>
</dbReference>
<evidence type="ECO:0000313" key="6">
    <source>
        <dbReference type="EMBL" id="GAA4902435.1"/>
    </source>
</evidence>
<dbReference type="NCBIfam" id="NF005111">
    <property type="entry name" value="PRK06545.2-3"/>
    <property type="match status" value="1"/>
</dbReference>
<reference evidence="7" key="1">
    <citation type="journal article" date="2019" name="Int. J. Syst. Evol. Microbiol.">
        <title>The Global Catalogue of Microorganisms (GCM) 10K type strain sequencing project: providing services to taxonomists for standard genome sequencing and annotation.</title>
        <authorList>
            <consortium name="The Broad Institute Genomics Platform"/>
            <consortium name="The Broad Institute Genome Sequencing Center for Infectious Disease"/>
            <person name="Wu L."/>
            <person name="Ma J."/>
        </authorList>
    </citation>
    <scope>NUCLEOTIDE SEQUENCE [LARGE SCALE GENOMIC DNA]</scope>
    <source>
        <strain evidence="7">JCM 19125</strain>
    </source>
</reference>
<dbReference type="SUPFAM" id="SSF48179">
    <property type="entry name" value="6-phosphogluconate dehydrogenase C-terminal domain-like"/>
    <property type="match status" value="1"/>
</dbReference>
<evidence type="ECO:0000259" key="5">
    <source>
        <dbReference type="PROSITE" id="PS51176"/>
    </source>
</evidence>
<gene>
    <name evidence="6" type="ORF">GCM10025789_21450</name>
</gene>
<dbReference type="PANTHER" id="PTHR21363">
    <property type="entry name" value="PREPHENATE DEHYDROGENASE"/>
    <property type="match status" value="1"/>
</dbReference>
<dbReference type="Gene3D" id="3.40.50.720">
    <property type="entry name" value="NAD(P)-binding Rossmann-like Domain"/>
    <property type="match status" value="1"/>
</dbReference>
<dbReference type="InterPro" id="IPR046825">
    <property type="entry name" value="PDH_C"/>
</dbReference>
<keyword evidence="2" id="KW-0560">Oxidoreductase</keyword>
<dbReference type="Pfam" id="PF02153">
    <property type="entry name" value="PDH_N"/>
    <property type="match status" value="1"/>
</dbReference>
<evidence type="ECO:0000256" key="3">
    <source>
        <dbReference type="ARBA" id="ARBA00023141"/>
    </source>
</evidence>
<proteinExistence type="inferred from homology"/>
<accession>A0ABP9FGE1</accession>
<dbReference type="InterPro" id="IPR036291">
    <property type="entry name" value="NAD(P)-bd_dom_sf"/>
</dbReference>
<sequence>MGESVLILGAGLVGSSLGLALTRAGYDVILWDIVAAHSLVAAGLGAGRISDEATDDPDIVVVATPPEVIPSLVAETLEKFPDAVITDVGSVKAPILEAVVQLAPEHRRYVGSHPMAGSQFTGPLTASGDLFKDRTWVVTPQDGNRPQDVARIERLAADVGARVVTMPVDLHDEAVAQVSHVPHLMSILTASHLRQVPTDNLRLAGQGIRDVTRIAGSDPALWRQIIVSNADAVRHELEEVATDLAHLISVLDRPEELEHFLAIGRTGAHSLLGKHGQDPLDLLKVTVEIPDEPRALGRLFTDIGEVGLNVEDFEITHDPVREVGYLQVSVESEVAEQLRATLVERGWGAWSSNRGSA</sequence>
<organism evidence="6 7">
    <name type="scientific">Tessaracoccus lubricantis</name>
    <dbReference type="NCBI Taxonomy" id="545543"/>
    <lineage>
        <taxon>Bacteria</taxon>
        <taxon>Bacillati</taxon>
        <taxon>Actinomycetota</taxon>
        <taxon>Actinomycetes</taxon>
        <taxon>Propionibacteriales</taxon>
        <taxon>Propionibacteriaceae</taxon>
        <taxon>Tessaracoccus</taxon>
    </lineage>
</organism>
<evidence type="ECO:0000256" key="1">
    <source>
        <dbReference type="ARBA" id="ARBA00007964"/>
    </source>
</evidence>
<dbReference type="InterPro" id="IPR046826">
    <property type="entry name" value="PDH_N"/>
</dbReference>
<evidence type="ECO:0000256" key="4">
    <source>
        <dbReference type="ARBA" id="ARBA00029440"/>
    </source>
</evidence>
<name>A0ABP9FGE1_9ACTN</name>
<dbReference type="Proteomes" id="UP001501521">
    <property type="component" value="Unassembled WGS sequence"/>
</dbReference>
<comment type="caution">
    <text evidence="6">The sequence shown here is derived from an EMBL/GenBank/DDBJ whole genome shotgun (WGS) entry which is preliminary data.</text>
</comment>
<feature type="domain" description="Prephenate/arogenate dehydrogenase" evidence="5">
    <location>
        <begin position="3"/>
        <end position="282"/>
    </location>
</feature>
<keyword evidence="7" id="KW-1185">Reference proteome</keyword>
<dbReference type="SUPFAM" id="SSF55021">
    <property type="entry name" value="ACT-like"/>
    <property type="match status" value="1"/>
</dbReference>
<keyword evidence="3" id="KW-0057">Aromatic amino acid biosynthesis</keyword>
<dbReference type="InterPro" id="IPR050812">
    <property type="entry name" value="Preph/Arog_dehydrog"/>
</dbReference>
<evidence type="ECO:0000313" key="7">
    <source>
        <dbReference type="Proteomes" id="UP001501521"/>
    </source>
</evidence>
<comment type="similarity">
    <text evidence="1">Belongs to the prephenate/arogenate dehydrogenase family.</text>
</comment>
<dbReference type="InterPro" id="IPR008927">
    <property type="entry name" value="6-PGluconate_DH-like_C_sf"/>
</dbReference>
<dbReference type="EMBL" id="BAABLV010000035">
    <property type="protein sequence ID" value="GAA4902435.1"/>
    <property type="molecule type" value="Genomic_DNA"/>
</dbReference>
<dbReference type="PROSITE" id="PS51176">
    <property type="entry name" value="PDH_ADH"/>
    <property type="match status" value="1"/>
</dbReference>
<dbReference type="Pfam" id="PF20463">
    <property type="entry name" value="PDH_C"/>
    <property type="match status" value="1"/>
</dbReference>
<protein>
    <submittedName>
        <fullName evidence="6">Prephenate dehydrogenase</fullName>
    </submittedName>
</protein>
<dbReference type="CDD" id="cd02116">
    <property type="entry name" value="ACT"/>
    <property type="match status" value="1"/>
</dbReference>
<dbReference type="Gene3D" id="1.10.3660.10">
    <property type="entry name" value="6-phosphogluconate dehydrogenase C-terminal like domain"/>
    <property type="match status" value="1"/>
</dbReference>
<comment type="pathway">
    <text evidence="4">Amino-acid biosynthesis.</text>
</comment>
<dbReference type="SUPFAM" id="SSF51735">
    <property type="entry name" value="NAD(P)-binding Rossmann-fold domains"/>
    <property type="match status" value="1"/>
</dbReference>